<reference evidence="6 7" key="1">
    <citation type="submission" date="2022-04" db="EMBL/GenBank/DDBJ databases">
        <authorList>
            <person name="Ye Y.-Q."/>
            <person name="Du Z.-J."/>
        </authorList>
    </citation>
    <scope>NUCLEOTIDE SEQUENCE [LARGE SCALE GENOMIC DNA]</scope>
    <source>
        <strain evidence="6 7">A6E488</strain>
    </source>
</reference>
<keyword evidence="7" id="KW-1185">Reference proteome</keyword>
<dbReference type="GO" id="GO:0003677">
    <property type="term" value="F:DNA binding"/>
    <property type="evidence" value="ECO:0007669"/>
    <property type="project" value="UniProtKB-KW"/>
</dbReference>
<accession>A0AAW5QVF2</accession>
<comment type="caution">
    <text evidence="6">The sequence shown here is derived from an EMBL/GenBank/DDBJ whole genome shotgun (WGS) entry which is preliminary data.</text>
</comment>
<organism evidence="6 7">
    <name type="scientific">Microbaculum marinisediminis</name>
    <dbReference type="NCBI Taxonomy" id="2931392"/>
    <lineage>
        <taxon>Bacteria</taxon>
        <taxon>Pseudomonadati</taxon>
        <taxon>Pseudomonadota</taxon>
        <taxon>Alphaproteobacteria</taxon>
        <taxon>Hyphomicrobiales</taxon>
        <taxon>Tepidamorphaceae</taxon>
        <taxon>Microbaculum</taxon>
    </lineage>
</organism>
<evidence type="ECO:0000256" key="1">
    <source>
        <dbReference type="ARBA" id="ARBA00023015"/>
    </source>
</evidence>
<dbReference type="SUPFAM" id="SSF48008">
    <property type="entry name" value="GntR ligand-binding domain-like"/>
    <property type="match status" value="1"/>
</dbReference>
<evidence type="ECO:0000256" key="3">
    <source>
        <dbReference type="ARBA" id="ARBA00023163"/>
    </source>
</evidence>
<dbReference type="AlphaFoldDB" id="A0AAW5QVF2"/>
<dbReference type="PANTHER" id="PTHR43537:SF5">
    <property type="entry name" value="UXU OPERON TRANSCRIPTIONAL REGULATOR"/>
    <property type="match status" value="1"/>
</dbReference>
<evidence type="ECO:0000313" key="7">
    <source>
        <dbReference type="Proteomes" id="UP001320898"/>
    </source>
</evidence>
<name>A0AAW5QVF2_9HYPH</name>
<dbReference type="RefSeq" id="WP_261614554.1">
    <property type="nucleotide sequence ID" value="NZ_JALIDZ010000002.1"/>
</dbReference>
<dbReference type="InterPro" id="IPR011711">
    <property type="entry name" value="GntR_C"/>
</dbReference>
<proteinExistence type="predicted"/>
<feature type="region of interest" description="Disordered" evidence="4">
    <location>
        <begin position="1"/>
        <end position="29"/>
    </location>
</feature>
<dbReference type="SMART" id="SM00345">
    <property type="entry name" value="HTH_GNTR"/>
    <property type="match status" value="1"/>
</dbReference>
<dbReference type="CDD" id="cd07377">
    <property type="entry name" value="WHTH_GntR"/>
    <property type="match status" value="1"/>
</dbReference>
<dbReference type="GO" id="GO:0003700">
    <property type="term" value="F:DNA-binding transcription factor activity"/>
    <property type="evidence" value="ECO:0007669"/>
    <property type="project" value="InterPro"/>
</dbReference>
<dbReference type="Pfam" id="PF00392">
    <property type="entry name" value="GntR"/>
    <property type="match status" value="1"/>
</dbReference>
<gene>
    <name evidence="6" type="ORF">MUB46_03810</name>
</gene>
<feature type="domain" description="HTH gntR-type" evidence="5">
    <location>
        <begin position="26"/>
        <end position="93"/>
    </location>
</feature>
<dbReference type="SMART" id="SM00895">
    <property type="entry name" value="FCD"/>
    <property type="match status" value="1"/>
</dbReference>
<keyword evidence="2" id="KW-0238">DNA-binding</keyword>
<dbReference type="InterPro" id="IPR008920">
    <property type="entry name" value="TF_FadR/GntR_C"/>
</dbReference>
<dbReference type="InterPro" id="IPR036388">
    <property type="entry name" value="WH-like_DNA-bd_sf"/>
</dbReference>
<dbReference type="Proteomes" id="UP001320898">
    <property type="component" value="Unassembled WGS sequence"/>
</dbReference>
<dbReference type="InterPro" id="IPR000524">
    <property type="entry name" value="Tscrpt_reg_HTH_GntR"/>
</dbReference>
<dbReference type="EMBL" id="JALIDZ010000002">
    <property type="protein sequence ID" value="MCT8970977.1"/>
    <property type="molecule type" value="Genomic_DNA"/>
</dbReference>
<dbReference type="PROSITE" id="PS50949">
    <property type="entry name" value="HTH_GNTR"/>
    <property type="match status" value="1"/>
</dbReference>
<dbReference type="Gene3D" id="1.10.10.10">
    <property type="entry name" value="Winged helix-like DNA-binding domain superfamily/Winged helix DNA-binding domain"/>
    <property type="match status" value="1"/>
</dbReference>
<dbReference type="SUPFAM" id="SSF46785">
    <property type="entry name" value="Winged helix' DNA-binding domain"/>
    <property type="match status" value="1"/>
</dbReference>
<protein>
    <submittedName>
        <fullName evidence="6">GntR family transcriptional regulator</fullName>
    </submittedName>
</protein>
<dbReference type="InterPro" id="IPR036390">
    <property type="entry name" value="WH_DNA-bd_sf"/>
</dbReference>
<evidence type="ECO:0000259" key="5">
    <source>
        <dbReference type="PROSITE" id="PS50949"/>
    </source>
</evidence>
<feature type="compositionally biased region" description="Basic and acidic residues" evidence="4">
    <location>
        <begin position="13"/>
        <end position="29"/>
    </location>
</feature>
<sequence length="242" mass="26752">MAQASSGTRGRRKSDAAAKDAAAEDRSQRERAFGEIRRRILENELPAGVQMLETEVADMLGMSRTPVREALIRLAEEGLVEIRPRHGMRVRPVSPDDMREIYDVLTSLEATAASLAAARGLPPAELAALDRSVADMDKALKREDLKAWAKADERFHDLLVAGSGNKRLGDIVATMRDQAHRARMSTLMLRPLPTESNEDHRAVVEAIRDRDPEAAFAAHQHHRKRSGTMLVELLTRLGLGAL</sequence>
<evidence type="ECO:0000256" key="4">
    <source>
        <dbReference type="SAM" id="MobiDB-lite"/>
    </source>
</evidence>
<dbReference type="Pfam" id="PF07729">
    <property type="entry name" value="FCD"/>
    <property type="match status" value="1"/>
</dbReference>
<evidence type="ECO:0000256" key="2">
    <source>
        <dbReference type="ARBA" id="ARBA00023125"/>
    </source>
</evidence>
<dbReference type="PRINTS" id="PR00035">
    <property type="entry name" value="HTHGNTR"/>
</dbReference>
<evidence type="ECO:0000313" key="6">
    <source>
        <dbReference type="EMBL" id="MCT8970977.1"/>
    </source>
</evidence>
<keyword evidence="3" id="KW-0804">Transcription</keyword>
<dbReference type="PANTHER" id="PTHR43537">
    <property type="entry name" value="TRANSCRIPTIONAL REGULATOR, GNTR FAMILY"/>
    <property type="match status" value="1"/>
</dbReference>
<dbReference type="Gene3D" id="1.20.120.530">
    <property type="entry name" value="GntR ligand-binding domain-like"/>
    <property type="match status" value="1"/>
</dbReference>
<keyword evidence="1" id="KW-0805">Transcription regulation</keyword>